<evidence type="ECO:0000256" key="17">
    <source>
        <dbReference type="ARBA" id="ARBA00048954"/>
    </source>
</evidence>
<comment type="similarity">
    <text evidence="3">Belongs to the DEAD box helicase family. DEAH subfamily.</text>
</comment>
<evidence type="ECO:0000256" key="15">
    <source>
        <dbReference type="ARBA" id="ARBA00023242"/>
    </source>
</evidence>
<comment type="cofactor">
    <cofactor evidence="1">
        <name>[4Fe-4S] cluster</name>
        <dbReference type="ChEBI" id="CHEBI:49883"/>
    </cofactor>
</comment>
<dbReference type="InterPro" id="IPR006555">
    <property type="entry name" value="ATP-dep_Helicase_C"/>
</dbReference>
<organism evidence="23 24">
    <name type="scientific">Myotis davidii</name>
    <name type="common">David's myotis</name>
    <dbReference type="NCBI Taxonomy" id="225400"/>
    <lineage>
        <taxon>Eukaryota</taxon>
        <taxon>Metazoa</taxon>
        <taxon>Chordata</taxon>
        <taxon>Craniata</taxon>
        <taxon>Vertebrata</taxon>
        <taxon>Euteleostomi</taxon>
        <taxon>Mammalia</taxon>
        <taxon>Eutheria</taxon>
        <taxon>Laurasiatheria</taxon>
        <taxon>Chiroptera</taxon>
        <taxon>Yangochiroptera</taxon>
        <taxon>Vespertilionidae</taxon>
        <taxon>Myotis</taxon>
    </lineage>
</organism>
<keyword evidence="7" id="KW-0227">DNA damage</keyword>
<evidence type="ECO:0000256" key="5">
    <source>
        <dbReference type="ARBA" id="ARBA00022723"/>
    </source>
</evidence>
<evidence type="ECO:0000256" key="16">
    <source>
        <dbReference type="ARBA" id="ARBA00044969"/>
    </source>
</evidence>
<dbReference type="GO" id="GO:0005524">
    <property type="term" value="F:ATP binding"/>
    <property type="evidence" value="ECO:0007669"/>
    <property type="project" value="UniProtKB-KW"/>
</dbReference>
<evidence type="ECO:0000256" key="6">
    <source>
        <dbReference type="ARBA" id="ARBA00022741"/>
    </source>
</evidence>
<evidence type="ECO:0000256" key="14">
    <source>
        <dbReference type="ARBA" id="ARBA00023235"/>
    </source>
</evidence>
<keyword evidence="14" id="KW-0413">Isomerase</keyword>
<dbReference type="PANTHER" id="PTHR11472:SF47">
    <property type="entry name" value="FANCONI ANEMIA GROUP J PROTEIN"/>
    <property type="match status" value="1"/>
</dbReference>
<dbReference type="GO" id="GO:0046872">
    <property type="term" value="F:metal ion binding"/>
    <property type="evidence" value="ECO:0007669"/>
    <property type="project" value="UniProtKB-KW"/>
</dbReference>
<evidence type="ECO:0000256" key="19">
    <source>
        <dbReference type="ARBA" id="ARBA00082054"/>
    </source>
</evidence>
<accession>L5LGW5</accession>
<dbReference type="GO" id="GO:0005634">
    <property type="term" value="C:nucleus"/>
    <property type="evidence" value="ECO:0007669"/>
    <property type="project" value="UniProtKB-SubCell"/>
</dbReference>
<keyword evidence="10" id="KW-0067">ATP-binding</keyword>
<evidence type="ECO:0000256" key="11">
    <source>
        <dbReference type="ARBA" id="ARBA00023004"/>
    </source>
</evidence>
<dbReference type="EC" id="5.6.2.3" evidence="16"/>
<dbReference type="PANTHER" id="PTHR11472">
    <property type="entry name" value="DNA REPAIR DEAD HELICASE RAD3/XP-D SUBFAMILY MEMBER"/>
    <property type="match status" value="1"/>
</dbReference>
<evidence type="ECO:0000256" key="18">
    <source>
        <dbReference type="ARBA" id="ARBA00081888"/>
    </source>
</evidence>
<dbReference type="PROSITE" id="PS51193">
    <property type="entry name" value="HELICASE_ATP_BIND_2"/>
    <property type="match status" value="1"/>
</dbReference>
<dbReference type="InterPro" id="IPR010614">
    <property type="entry name" value="RAD3-like_helicase_DEAD"/>
</dbReference>
<dbReference type="FunFam" id="3.40.50.300:FF:000731">
    <property type="entry name" value="Fanconi anemia group J protein homolog"/>
    <property type="match status" value="1"/>
</dbReference>
<comment type="catalytic activity">
    <reaction evidence="17">
        <text>ATP + H2O = ADP + phosphate + H(+)</text>
        <dbReference type="Rhea" id="RHEA:13065"/>
        <dbReference type="ChEBI" id="CHEBI:15377"/>
        <dbReference type="ChEBI" id="CHEBI:15378"/>
        <dbReference type="ChEBI" id="CHEBI:30616"/>
        <dbReference type="ChEBI" id="CHEBI:43474"/>
        <dbReference type="ChEBI" id="CHEBI:456216"/>
        <dbReference type="EC" id="5.6.2.3"/>
    </reaction>
</comment>
<dbReference type="SUPFAM" id="SSF52540">
    <property type="entry name" value="P-loop containing nucleoside triphosphate hydrolases"/>
    <property type="match status" value="1"/>
</dbReference>
<keyword evidence="12" id="KW-0411">Iron-sulfur</keyword>
<keyword evidence="8" id="KW-0378">Hydrolase</keyword>
<keyword evidence="6" id="KW-0547">Nucleotide-binding</keyword>
<evidence type="ECO:0000259" key="22">
    <source>
        <dbReference type="PROSITE" id="PS51193"/>
    </source>
</evidence>
<dbReference type="EMBL" id="KB112115">
    <property type="protein sequence ID" value="ELK25255.1"/>
    <property type="molecule type" value="Genomic_DNA"/>
</dbReference>
<dbReference type="InterPro" id="IPR045028">
    <property type="entry name" value="DinG/Rad3-like"/>
</dbReference>
<dbReference type="InterPro" id="IPR006554">
    <property type="entry name" value="Helicase-like_DEXD_c2"/>
</dbReference>
<dbReference type="Pfam" id="PF13307">
    <property type="entry name" value="Helicase_C_2"/>
    <property type="match status" value="1"/>
</dbReference>
<evidence type="ECO:0000313" key="24">
    <source>
        <dbReference type="Proteomes" id="UP000010556"/>
    </source>
</evidence>
<dbReference type="SMART" id="SM00488">
    <property type="entry name" value="DEXDc2"/>
    <property type="match status" value="1"/>
</dbReference>
<dbReference type="GO" id="GO:0003677">
    <property type="term" value="F:DNA binding"/>
    <property type="evidence" value="ECO:0007669"/>
    <property type="project" value="InterPro"/>
</dbReference>
<reference evidence="24" key="1">
    <citation type="journal article" date="2013" name="Science">
        <title>Comparative analysis of bat genomes provides insight into the evolution of flight and immunity.</title>
        <authorList>
            <person name="Zhang G."/>
            <person name="Cowled C."/>
            <person name="Shi Z."/>
            <person name="Huang Z."/>
            <person name="Bishop-Lilly K.A."/>
            <person name="Fang X."/>
            <person name="Wynne J.W."/>
            <person name="Xiong Z."/>
            <person name="Baker M.L."/>
            <person name="Zhao W."/>
            <person name="Tachedjian M."/>
            <person name="Zhu Y."/>
            <person name="Zhou P."/>
            <person name="Jiang X."/>
            <person name="Ng J."/>
            <person name="Yang L."/>
            <person name="Wu L."/>
            <person name="Xiao J."/>
            <person name="Feng Y."/>
            <person name="Chen Y."/>
            <person name="Sun X."/>
            <person name="Zhang Y."/>
            <person name="Marsh G.A."/>
            <person name="Crameri G."/>
            <person name="Broder C.C."/>
            <person name="Frey K.G."/>
            <person name="Wang L.F."/>
            <person name="Wang J."/>
        </authorList>
    </citation>
    <scope>NUCLEOTIDE SEQUENCE [LARGE SCALE GENOMIC DNA]</scope>
</reference>
<keyword evidence="15" id="KW-0539">Nucleus</keyword>
<keyword evidence="13" id="KW-0234">DNA repair</keyword>
<sequence length="1114" mass="125889">MDESLSKKVEVSLSCCCTCHSKNFTNDDMNQETSHHFNSPSTPPSERNGTSSPCQDSPEKTTLAAKLSAKKQAFLYRDENDDFQVEKKRIRSLETTQQIRKRHCFEKEVHHFDTKVASGKTTKLNSPLRKINSFSPQNPSGHCARCCCSTKQGNSQDASNATKKDHGGKSKIPKIYFGTRTHKQIAQITRELRRTAYSRVPMTILSSRDHTCVHPEVVGNFNRNEKCMELLDGKNGKSCYFYHGVHKISGQHTFQTLQGMCKAWDIEELVSLGKKLKACPYYTARELIEDADIIFCPYNYLLDAQIRESMDINLKEQVVILDEAHNIEDCARESASYSITEVQLRFARDELDSMVNNNIRKKDHEPLQAVCCSLINPDRLDPSSKLTYQLEHLPLLVSEHHSHWSTSRLSAPWWSVHIKASGWLEANSEHLVERDYESSCKIWSGSEMLLNFHKMGITTATFPILQAFSDINGKVWTIVLTSGTLSPMKSFSSELGVTFTIQLEANHVINNSQVWVGTIGSGPKGRNLCATFQHTETFEFQDEVGALLLSVCQIVGQGILCFLPSYKLLEKLKERWLSTGLWHNLELVKTVIVEPQGGEKTDFDELLQVYYDAIKCKGEKDGALLVAVCRGKVSEGLDFSDDNARAVITIGIPFPNVKDLQVELKRQYNDQHSKLRGLLPGRQWYEIQAYRALNQALGRCIRHKNDWGALILVDDRFRSNPSRYISGLSKWVRQQIQHHSTFESALESLAEFSKKHQKFIDVSKEDRKSIQDSQSTLEVACLKDNTSPYFLEAANHLLPENPREGADAQHRSCSLVVIVLPQPTSRGRPTSYDPELLEESGQAMEAENIGISRSTSPTFSKQTNRVSWSSSNSLGQCFSSKILTTAPKFRSSEDCASSSSTFKTEKDCETVLPLTDKFESSSLRVSASFEPCPQSETVIPSIKIEAALLKKDHSEQLLCCKEALDPDLELSLVSEEDKLSTSNRALETDAEDESIYFTPELYDPVDTNEEKNELVETDRDNRLANNSNCILVEDLFETRTTKEVDSVRKMKVEDCPDTKLNRLMHIEESKVDDIDNNIKTTHINELELGKTHEMDIKDFKQSPPQNKGVFPGIR</sequence>
<evidence type="ECO:0000256" key="7">
    <source>
        <dbReference type="ARBA" id="ARBA00022763"/>
    </source>
</evidence>
<dbReference type="CDD" id="cd18788">
    <property type="entry name" value="SF2_C_XPD"/>
    <property type="match status" value="1"/>
</dbReference>
<dbReference type="InterPro" id="IPR027417">
    <property type="entry name" value="P-loop_NTPase"/>
</dbReference>
<dbReference type="Pfam" id="PF06733">
    <property type="entry name" value="DEAD_2"/>
    <property type="match status" value="1"/>
</dbReference>
<evidence type="ECO:0000256" key="2">
    <source>
        <dbReference type="ARBA" id="ARBA00004123"/>
    </source>
</evidence>
<evidence type="ECO:0000313" key="23">
    <source>
        <dbReference type="EMBL" id="ELK25255.1"/>
    </source>
</evidence>
<evidence type="ECO:0000256" key="1">
    <source>
        <dbReference type="ARBA" id="ARBA00001966"/>
    </source>
</evidence>
<feature type="compositionally biased region" description="Polar residues" evidence="21">
    <location>
        <begin position="30"/>
        <end position="55"/>
    </location>
</feature>
<keyword evidence="11" id="KW-0408">Iron</keyword>
<name>L5LGW5_MYODS</name>
<protein>
    <recommendedName>
        <fullName evidence="16">DNA 5'-3' helicase</fullName>
        <ecNumber evidence="16">5.6.2.3</ecNumber>
    </recommendedName>
    <alternativeName>
        <fullName evidence="19">BRCA1-associated C-terminal helicase 1</fullName>
    </alternativeName>
    <alternativeName>
        <fullName evidence="18">BRCA1-interacting protein C-terminal helicase 1</fullName>
    </alternativeName>
    <alternativeName>
        <fullName evidence="20">DNA 5'-3' helicase FANCJ</fullName>
    </alternativeName>
</protein>
<dbReference type="Proteomes" id="UP000010556">
    <property type="component" value="Unassembled WGS sequence"/>
</dbReference>
<evidence type="ECO:0000256" key="13">
    <source>
        <dbReference type="ARBA" id="ARBA00023204"/>
    </source>
</evidence>
<gene>
    <name evidence="23" type="ORF">MDA_GLEAN10012246</name>
</gene>
<dbReference type="GO" id="GO:0006289">
    <property type="term" value="P:nucleotide-excision repair"/>
    <property type="evidence" value="ECO:0007669"/>
    <property type="project" value="TreeGrafter"/>
</dbReference>
<dbReference type="GO" id="GO:0043139">
    <property type="term" value="F:5'-3' DNA helicase activity"/>
    <property type="evidence" value="ECO:0007669"/>
    <property type="project" value="UniProtKB-EC"/>
</dbReference>
<keyword evidence="9" id="KW-0347">Helicase</keyword>
<feature type="region of interest" description="Disordered" evidence="21">
    <location>
        <begin position="153"/>
        <end position="173"/>
    </location>
</feature>
<dbReference type="AlphaFoldDB" id="L5LGW5"/>
<dbReference type="InterPro" id="IPR014013">
    <property type="entry name" value="Helic_SF1/SF2_ATP-bd_DinG/Rad3"/>
</dbReference>
<dbReference type="GO" id="GO:0051539">
    <property type="term" value="F:4 iron, 4 sulfur cluster binding"/>
    <property type="evidence" value="ECO:0007669"/>
    <property type="project" value="UniProtKB-KW"/>
</dbReference>
<dbReference type="eggNOG" id="KOG1132">
    <property type="taxonomic scope" value="Eukaryota"/>
</dbReference>
<keyword evidence="4" id="KW-0004">4Fe-4S</keyword>
<evidence type="ECO:0000256" key="8">
    <source>
        <dbReference type="ARBA" id="ARBA00022801"/>
    </source>
</evidence>
<feature type="domain" description="Helicase ATP-binding" evidence="22">
    <location>
        <begin position="1"/>
        <end position="371"/>
    </location>
</feature>
<evidence type="ECO:0000256" key="3">
    <source>
        <dbReference type="ARBA" id="ARBA00008792"/>
    </source>
</evidence>
<evidence type="ECO:0000256" key="20">
    <source>
        <dbReference type="ARBA" id="ARBA00082714"/>
    </source>
</evidence>
<evidence type="ECO:0000256" key="12">
    <source>
        <dbReference type="ARBA" id="ARBA00023014"/>
    </source>
</evidence>
<keyword evidence="5" id="KW-0479">Metal-binding</keyword>
<evidence type="ECO:0000256" key="4">
    <source>
        <dbReference type="ARBA" id="ARBA00022485"/>
    </source>
</evidence>
<keyword evidence="24" id="KW-1185">Reference proteome</keyword>
<dbReference type="SMART" id="SM00491">
    <property type="entry name" value="HELICc2"/>
    <property type="match status" value="1"/>
</dbReference>
<comment type="subcellular location">
    <subcellularLocation>
        <location evidence="2">Nucleus</location>
    </subcellularLocation>
</comment>
<dbReference type="GO" id="GO:1990918">
    <property type="term" value="P:double-strand break repair involved in meiotic recombination"/>
    <property type="evidence" value="ECO:0007669"/>
    <property type="project" value="TreeGrafter"/>
</dbReference>
<evidence type="ECO:0000256" key="9">
    <source>
        <dbReference type="ARBA" id="ARBA00022806"/>
    </source>
</evidence>
<evidence type="ECO:0000256" key="21">
    <source>
        <dbReference type="SAM" id="MobiDB-lite"/>
    </source>
</evidence>
<feature type="region of interest" description="Disordered" evidence="21">
    <location>
        <begin position="30"/>
        <end position="59"/>
    </location>
</feature>
<dbReference type="GO" id="GO:0016818">
    <property type="term" value="F:hydrolase activity, acting on acid anhydrides, in phosphorus-containing anhydrides"/>
    <property type="evidence" value="ECO:0007669"/>
    <property type="project" value="InterPro"/>
</dbReference>
<dbReference type="Gene3D" id="3.40.50.300">
    <property type="entry name" value="P-loop containing nucleotide triphosphate hydrolases"/>
    <property type="match status" value="2"/>
</dbReference>
<proteinExistence type="inferred from homology"/>
<dbReference type="FunFam" id="3.40.50.300:FF:000977">
    <property type="entry name" value="BRCA1 interacting protein C-terminal helicase 1"/>
    <property type="match status" value="1"/>
</dbReference>
<evidence type="ECO:0000256" key="10">
    <source>
        <dbReference type="ARBA" id="ARBA00022840"/>
    </source>
</evidence>